<protein>
    <submittedName>
        <fullName evidence="3">Putative conjugative transfer protein TraK</fullName>
    </submittedName>
</protein>
<proteinExistence type="predicted"/>
<organism evidence="3 4">
    <name type="scientific">Legionella fallonii LLAP-10</name>
    <dbReference type="NCBI Taxonomy" id="1212491"/>
    <lineage>
        <taxon>Bacteria</taxon>
        <taxon>Pseudomonadati</taxon>
        <taxon>Pseudomonadota</taxon>
        <taxon>Gammaproteobacteria</taxon>
        <taxon>Legionellales</taxon>
        <taxon>Legionellaceae</taxon>
        <taxon>Legionella</taxon>
    </lineage>
</organism>
<dbReference type="InterPro" id="IPR010563">
    <property type="entry name" value="TraK_N"/>
</dbReference>
<dbReference type="InterPro" id="IPR014126">
    <property type="entry name" value="TraK_Ftype"/>
</dbReference>
<dbReference type="Proteomes" id="UP000032430">
    <property type="component" value="Chromosome I"/>
</dbReference>
<dbReference type="NCBIfam" id="TIGR02756">
    <property type="entry name" value="TraK_Ftype"/>
    <property type="match status" value="1"/>
</dbReference>
<evidence type="ECO:0000313" key="3">
    <source>
        <dbReference type="EMBL" id="CEG58250.1"/>
    </source>
</evidence>
<dbReference type="RefSeq" id="WP_045096611.1">
    <property type="nucleotide sequence ID" value="NZ_LN614827.1"/>
</dbReference>
<dbReference type="OrthoDB" id="5640081at2"/>
<keyword evidence="4" id="KW-1185">Reference proteome</keyword>
<dbReference type="EMBL" id="LN614827">
    <property type="protein sequence ID" value="CEG58250.1"/>
    <property type="molecule type" value="Genomic_DNA"/>
</dbReference>
<feature type="domain" description="TraK C-terminal" evidence="2">
    <location>
        <begin position="134"/>
        <end position="236"/>
    </location>
</feature>
<feature type="domain" description="TraK N-terminal" evidence="1">
    <location>
        <begin position="24"/>
        <end position="123"/>
    </location>
</feature>
<dbReference type="STRING" id="1212491.LFA_2896"/>
<evidence type="ECO:0000259" key="2">
    <source>
        <dbReference type="Pfam" id="PF23536"/>
    </source>
</evidence>
<gene>
    <name evidence="3" type="ORF">LFA_2896</name>
</gene>
<dbReference type="Pfam" id="PF23536">
    <property type="entry name" value="TraK_C"/>
    <property type="match status" value="1"/>
</dbReference>
<dbReference type="HOGENOM" id="CLU_1169515_0_0_6"/>
<evidence type="ECO:0000313" key="4">
    <source>
        <dbReference type="Proteomes" id="UP000032430"/>
    </source>
</evidence>
<name>A0A098G9T4_9GAMM</name>
<sequence length="237" mass="26819">MKQIAMIFSLGLFIATAEGAQIKTVRNYEDIFINASIKEPNNLMLEDDRIQQIKAPGNTLVDACNGKANCKLIDDTTGILTFLPSPLYHTRAFTINLLTEKGFFYNVRVDPKPIASQTIVFKSYKNPVIRARDPRTSSYEKVMVGFLRALVNGYLPEGFTQTIPKKPSVYKAQKTQLKRLLTVKGNRMRGEIFELKNVTNQPIDAKESWFNWPGTKGVALAKNHLAPFETTRLYRIS</sequence>
<evidence type="ECO:0000259" key="1">
    <source>
        <dbReference type="Pfam" id="PF06586"/>
    </source>
</evidence>
<accession>A0A098G9T4</accession>
<dbReference type="InterPro" id="IPR055397">
    <property type="entry name" value="TraK_C"/>
</dbReference>
<dbReference type="AlphaFoldDB" id="A0A098G9T4"/>
<dbReference type="Pfam" id="PF06586">
    <property type="entry name" value="TraK_N"/>
    <property type="match status" value="1"/>
</dbReference>
<reference evidence="4" key="1">
    <citation type="submission" date="2014-09" db="EMBL/GenBank/DDBJ databases">
        <authorList>
            <person name="Gomez-Valero L."/>
        </authorList>
    </citation>
    <scope>NUCLEOTIDE SEQUENCE [LARGE SCALE GENOMIC DNA]</scope>
    <source>
        <strain evidence="4">ATCC700992</strain>
    </source>
</reference>
<dbReference type="KEGG" id="lfa:LFA_2896"/>